<protein>
    <recommendedName>
        <fullName evidence="3">Periplasmic divalent cation tolerance protein CutA</fullName>
    </recommendedName>
</protein>
<accession>A0A3B0RTA3</accession>
<name>A0A3B0RTA3_9ZZZZ</name>
<feature type="non-terminal residue" evidence="2">
    <location>
        <position position="82"/>
    </location>
</feature>
<dbReference type="PANTHER" id="PTHR23419">
    <property type="entry name" value="DIVALENT CATION TOLERANCE CUTA-RELATED"/>
    <property type="match status" value="1"/>
</dbReference>
<dbReference type="Gene3D" id="3.30.70.120">
    <property type="match status" value="1"/>
</dbReference>
<dbReference type="EMBL" id="UOEI01000194">
    <property type="protein sequence ID" value="VAV96984.1"/>
    <property type="molecule type" value="Genomic_DNA"/>
</dbReference>
<dbReference type="Pfam" id="PF03091">
    <property type="entry name" value="CutA1"/>
    <property type="match status" value="1"/>
</dbReference>
<reference evidence="2" key="1">
    <citation type="submission" date="2018-06" db="EMBL/GenBank/DDBJ databases">
        <authorList>
            <person name="Zhirakovskaya E."/>
        </authorList>
    </citation>
    <scope>NUCLEOTIDE SEQUENCE</scope>
</reference>
<evidence type="ECO:0008006" key="3">
    <source>
        <dbReference type="Google" id="ProtNLM"/>
    </source>
</evidence>
<dbReference type="InterPro" id="IPR011322">
    <property type="entry name" value="N-reg_PII-like_a/b"/>
</dbReference>
<dbReference type="InterPro" id="IPR004323">
    <property type="entry name" value="Ion_tolerance_CutA"/>
</dbReference>
<gene>
    <name evidence="2" type="ORF">MNBD_ACTINO01-1261</name>
</gene>
<comment type="similarity">
    <text evidence="1">Belongs to the CutA family.</text>
</comment>
<dbReference type="InterPro" id="IPR015867">
    <property type="entry name" value="N-reg_PII/ATP_PRibTrfase_C"/>
</dbReference>
<dbReference type="AlphaFoldDB" id="A0A3B0RTA3"/>
<evidence type="ECO:0000256" key="1">
    <source>
        <dbReference type="ARBA" id="ARBA00010169"/>
    </source>
</evidence>
<sequence length="82" mass="9107">MMGSDVRLILTTEADVETARRLAAELLGGRIVACVTMVPVHSMYRWSGQIESADEVQLLLKTTGSYVEQVHDAICRLHSYDV</sequence>
<dbReference type="PANTHER" id="PTHR23419:SF8">
    <property type="entry name" value="FI09726P"/>
    <property type="match status" value="1"/>
</dbReference>
<organism evidence="2">
    <name type="scientific">hydrothermal vent metagenome</name>
    <dbReference type="NCBI Taxonomy" id="652676"/>
    <lineage>
        <taxon>unclassified sequences</taxon>
        <taxon>metagenomes</taxon>
        <taxon>ecological metagenomes</taxon>
    </lineage>
</organism>
<evidence type="ECO:0000313" key="2">
    <source>
        <dbReference type="EMBL" id="VAV96984.1"/>
    </source>
</evidence>
<dbReference type="GO" id="GO:0005507">
    <property type="term" value="F:copper ion binding"/>
    <property type="evidence" value="ECO:0007669"/>
    <property type="project" value="TreeGrafter"/>
</dbReference>
<dbReference type="GO" id="GO:0010038">
    <property type="term" value="P:response to metal ion"/>
    <property type="evidence" value="ECO:0007669"/>
    <property type="project" value="InterPro"/>
</dbReference>
<proteinExistence type="inferred from homology"/>
<dbReference type="SUPFAM" id="SSF54913">
    <property type="entry name" value="GlnB-like"/>
    <property type="match status" value="1"/>
</dbReference>